<feature type="region of interest" description="Disordered" evidence="10">
    <location>
        <begin position="269"/>
        <end position="302"/>
    </location>
</feature>
<feature type="short sequence motif" description="GXSXG" evidence="9">
    <location>
        <begin position="820"/>
        <end position="824"/>
    </location>
</feature>
<comment type="caution">
    <text evidence="13">The sequence shown here is derived from an EMBL/GenBank/DDBJ whole genome shotgun (WGS) entry which is preliminary data.</text>
</comment>
<evidence type="ECO:0000256" key="3">
    <source>
        <dbReference type="ARBA" id="ARBA00022692"/>
    </source>
</evidence>
<evidence type="ECO:0000256" key="7">
    <source>
        <dbReference type="ARBA" id="ARBA00023098"/>
    </source>
</evidence>
<feature type="domain" description="PNPLA" evidence="12">
    <location>
        <begin position="789"/>
        <end position="955"/>
    </location>
</feature>
<keyword evidence="8" id="KW-0472">Membrane</keyword>
<feature type="domain" description="Cyclic nucleotide-binding" evidence="11">
    <location>
        <begin position="167"/>
        <end position="233"/>
    </location>
</feature>
<dbReference type="InterPro" id="IPR002641">
    <property type="entry name" value="PNPLA_dom"/>
</dbReference>
<sequence>MQTKNGNGTAKNKTKMNFDLKNINDLKVRVEERVTGFELTMYTYLVNLVIQILPSQSEAPRKPRFRKRDKVLFYGRKMLRKVRSFTRNTVSGAYSNIGPGRGRKMKKSQLVMKLAKKLLTLKRDPSMPQLKYKEPPQSFLEADSSEVEEPDHRLPPEVLYMLRSTRIFGHFENPLFLELVKHMESKFVQTGDFLFQVGDLDNSIYVVQSGKLVVFINESDGVEHFVKEVSTGDRSSISIQNCFCKSNSRYNRSEIHTDIKQLSIHAITPHSSPHKRHGSHSHGMIPPENKRRQSESADLEKVQSDFDTAAARARVVSVDSKTEGMSPKSSDMEGFPTRNKPKKHVEIGTTENHHHNHHLGDIETTDEVILDLARKDLINLFKLENEKLLDGKLRLRKLKAETPLVKQGDQDASLIFIVTGHLNVMQNTVGADEKEMVGSMAVLTGEPSFFTIRAKTDVRVVTISKNDFYSIMREQPSVVLNVAYKTLQRITPFVRQIDFALDWMMIEAGKALFRQHDHSDCVYIVLTGRLRSVITLLDGKKELVGEYGRGELVGIVEVLTESERTTTVLAVRDTECAKLPSDLLNLVKRRFPHVVTRLIHLLGQRILGHLQTRNRASYGTTTRLTSDIVKQRLGFAALDSVNEFRLYNWLGQQEDIHRMTIYQCDYTMSKWTKCCIRQADCILIVGVASNDPTVGEVEKQMGNISVRAQKELVLLHKEDAETPKRTVEWLNERGWCSSHHHIRCPKRVLGKRPESKTLEIYDKLFETEADKHSDFSRLARFLTGTSIGLVLGGGGARGLAHIGMIRSMVESGIPIDMVGGTSMGSFIGALWCEEVNVTGLTRRAREWSFSMTSLWSKIIDLTYPAASMFTGSSFNKTIEDVFKDRQIEDLWIPYFCITTDLSHSEMRVHTHGNLWRYVRASMSLTGYLPPLCDPIDGHYLVDGGYVNNLPADVIRYMGAQSVFAIDVGSQDEINLTSFGDQLSGWWLLWKRWNPWAKPIRVLDMQEIQSRLAYVSGVRQLEADVGYNHGKTLFAGWQKGGLVEQLFREKSKEKKQKPEIHRAQTYVPVMAKFTDLAELVSKIDDHRPSVTSYDSRGSASFYNPGISDDEDEAEENDDVIEEEEGSERDEYEDESDEMIALQSDRRFSVPIEKMRPKKEIMMTTRKRRSFNRTLNKKSNS</sequence>
<dbReference type="InterPro" id="IPR018490">
    <property type="entry name" value="cNMP-bd_dom_sf"/>
</dbReference>
<feature type="short sequence motif" description="GXGXXG" evidence="9">
    <location>
        <begin position="793"/>
        <end position="798"/>
    </location>
</feature>
<dbReference type="SMART" id="SM00100">
    <property type="entry name" value="cNMP"/>
    <property type="match status" value="3"/>
</dbReference>
<keyword evidence="3" id="KW-0812">Transmembrane</keyword>
<dbReference type="InterPro" id="IPR001423">
    <property type="entry name" value="LysoPLipase_patatin_CS"/>
</dbReference>
<evidence type="ECO:0000256" key="10">
    <source>
        <dbReference type="SAM" id="MobiDB-lite"/>
    </source>
</evidence>
<name>A0ABQ9EV79_TEGGR</name>
<dbReference type="SUPFAM" id="SSF52151">
    <property type="entry name" value="FabD/lysophospholipase-like"/>
    <property type="match status" value="1"/>
</dbReference>
<dbReference type="CDD" id="cd00038">
    <property type="entry name" value="CAP_ED"/>
    <property type="match status" value="3"/>
</dbReference>
<feature type="compositionally biased region" description="Basic and acidic residues" evidence="10">
    <location>
        <begin position="1142"/>
        <end position="1159"/>
    </location>
</feature>
<organism evidence="13 14">
    <name type="scientific">Tegillarca granosa</name>
    <name type="common">Malaysian cockle</name>
    <name type="synonym">Anadara granosa</name>
    <dbReference type="NCBI Taxonomy" id="220873"/>
    <lineage>
        <taxon>Eukaryota</taxon>
        <taxon>Metazoa</taxon>
        <taxon>Spiralia</taxon>
        <taxon>Lophotrochozoa</taxon>
        <taxon>Mollusca</taxon>
        <taxon>Bivalvia</taxon>
        <taxon>Autobranchia</taxon>
        <taxon>Pteriomorphia</taxon>
        <taxon>Arcoida</taxon>
        <taxon>Arcoidea</taxon>
        <taxon>Arcidae</taxon>
        <taxon>Tegillarca</taxon>
    </lineage>
</organism>
<accession>A0ABQ9EV79</accession>
<dbReference type="PROSITE" id="PS01237">
    <property type="entry name" value="UPF0028"/>
    <property type="match status" value="1"/>
</dbReference>
<feature type="short sequence motif" description="DGA/G" evidence="9">
    <location>
        <begin position="942"/>
        <end position="944"/>
    </location>
</feature>
<dbReference type="Pfam" id="PF00027">
    <property type="entry name" value="cNMP_binding"/>
    <property type="match status" value="2"/>
</dbReference>
<dbReference type="Proteomes" id="UP001217089">
    <property type="component" value="Unassembled WGS sequence"/>
</dbReference>
<feature type="domain" description="Cyclic nucleotide-binding" evidence="11">
    <location>
        <begin position="478"/>
        <end position="579"/>
    </location>
</feature>
<reference evidence="13 14" key="1">
    <citation type="submission" date="2022-12" db="EMBL/GenBank/DDBJ databases">
        <title>Chromosome-level genome of Tegillarca granosa.</title>
        <authorList>
            <person name="Kim J."/>
        </authorList>
    </citation>
    <scope>NUCLEOTIDE SEQUENCE [LARGE SCALE GENOMIC DNA]</scope>
    <source>
        <strain evidence="13">Teg-2019</strain>
        <tissue evidence="13">Adductor muscle</tissue>
    </source>
</reference>
<feature type="region of interest" description="Disordered" evidence="10">
    <location>
        <begin position="1086"/>
        <end position="1179"/>
    </location>
</feature>
<dbReference type="PROSITE" id="PS51635">
    <property type="entry name" value="PNPLA"/>
    <property type="match status" value="1"/>
</dbReference>
<comment type="subcellular location">
    <subcellularLocation>
        <location evidence="1">Membrane</location>
    </subcellularLocation>
</comment>
<evidence type="ECO:0000313" key="14">
    <source>
        <dbReference type="Proteomes" id="UP001217089"/>
    </source>
</evidence>
<keyword evidence="4 9" id="KW-0378">Hydrolase</keyword>
<feature type="compositionally biased region" description="Basic and acidic residues" evidence="10">
    <location>
        <begin position="288"/>
        <end position="302"/>
    </location>
</feature>
<dbReference type="SUPFAM" id="SSF51206">
    <property type="entry name" value="cAMP-binding domain-like"/>
    <property type="match status" value="3"/>
</dbReference>
<dbReference type="InterPro" id="IPR050301">
    <property type="entry name" value="NTE"/>
</dbReference>
<protein>
    <recommendedName>
        <fullName evidence="15">Neuropathy target esterase sws</fullName>
    </recommendedName>
</protein>
<keyword evidence="6" id="KW-1133">Transmembrane helix</keyword>
<dbReference type="InterPro" id="IPR016035">
    <property type="entry name" value="Acyl_Trfase/lysoPLipase"/>
</dbReference>
<comment type="similarity">
    <text evidence="2">Belongs to the NTE family.</text>
</comment>
<dbReference type="Gene3D" id="2.60.120.10">
    <property type="entry name" value="Jelly Rolls"/>
    <property type="match status" value="3"/>
</dbReference>
<dbReference type="Pfam" id="PF24179">
    <property type="entry name" value="NTE_Ploop"/>
    <property type="match status" value="1"/>
</dbReference>
<keyword evidence="7 9" id="KW-0443">Lipid metabolism</keyword>
<evidence type="ECO:0000256" key="6">
    <source>
        <dbReference type="ARBA" id="ARBA00022989"/>
    </source>
</evidence>
<evidence type="ECO:0000256" key="1">
    <source>
        <dbReference type="ARBA" id="ARBA00004370"/>
    </source>
</evidence>
<evidence type="ECO:0000256" key="5">
    <source>
        <dbReference type="ARBA" id="ARBA00022963"/>
    </source>
</evidence>
<proteinExistence type="inferred from homology"/>
<keyword evidence="14" id="KW-1185">Reference proteome</keyword>
<evidence type="ECO:0000256" key="4">
    <source>
        <dbReference type="ARBA" id="ARBA00022801"/>
    </source>
</evidence>
<feature type="active site" description="Proton acceptor" evidence="9">
    <location>
        <position position="942"/>
    </location>
</feature>
<evidence type="ECO:0000259" key="11">
    <source>
        <dbReference type="PROSITE" id="PS50042"/>
    </source>
</evidence>
<feature type="domain" description="Cyclic nucleotide-binding" evidence="11">
    <location>
        <begin position="368"/>
        <end position="472"/>
    </location>
</feature>
<dbReference type="PANTHER" id="PTHR14226:SF29">
    <property type="entry name" value="NEUROPATHY TARGET ESTERASE SWS"/>
    <property type="match status" value="1"/>
</dbReference>
<evidence type="ECO:0000256" key="8">
    <source>
        <dbReference type="ARBA" id="ARBA00023136"/>
    </source>
</evidence>
<evidence type="ECO:0008006" key="15">
    <source>
        <dbReference type="Google" id="ProtNLM"/>
    </source>
</evidence>
<dbReference type="PANTHER" id="PTHR14226">
    <property type="entry name" value="NEUROPATHY TARGET ESTERASE/SWISS CHEESE D.MELANOGASTER"/>
    <property type="match status" value="1"/>
</dbReference>
<dbReference type="Gene3D" id="3.40.1090.10">
    <property type="entry name" value="Cytosolic phospholipase A2 catalytic domain"/>
    <property type="match status" value="1"/>
</dbReference>
<dbReference type="EMBL" id="JARBDR010000657">
    <property type="protein sequence ID" value="KAJ8309093.1"/>
    <property type="molecule type" value="Genomic_DNA"/>
</dbReference>
<gene>
    <name evidence="13" type="ORF">KUTeg_013967</name>
</gene>
<feature type="compositionally biased region" description="Polar residues" evidence="10">
    <location>
        <begin position="1170"/>
        <end position="1179"/>
    </location>
</feature>
<feature type="active site" description="Nucleophile" evidence="9">
    <location>
        <position position="822"/>
    </location>
</feature>
<dbReference type="InterPro" id="IPR000595">
    <property type="entry name" value="cNMP-bd_dom"/>
</dbReference>
<dbReference type="PROSITE" id="PS50042">
    <property type="entry name" value="CNMP_BINDING_3"/>
    <property type="match status" value="3"/>
</dbReference>
<evidence type="ECO:0000259" key="12">
    <source>
        <dbReference type="PROSITE" id="PS51635"/>
    </source>
</evidence>
<evidence type="ECO:0000256" key="9">
    <source>
        <dbReference type="PROSITE-ProRule" id="PRU01161"/>
    </source>
</evidence>
<feature type="compositionally biased region" description="Acidic residues" evidence="10">
    <location>
        <begin position="1106"/>
        <end position="1136"/>
    </location>
</feature>
<evidence type="ECO:0000256" key="2">
    <source>
        <dbReference type="ARBA" id="ARBA00006636"/>
    </source>
</evidence>
<dbReference type="Pfam" id="PF01734">
    <property type="entry name" value="Patatin"/>
    <property type="match status" value="1"/>
</dbReference>
<dbReference type="InterPro" id="IPR056556">
    <property type="entry name" value="NTE1_P-loop_dom"/>
</dbReference>
<feature type="region of interest" description="Disordered" evidence="10">
    <location>
        <begin position="316"/>
        <end position="341"/>
    </location>
</feature>
<keyword evidence="5 9" id="KW-0442">Lipid degradation</keyword>
<dbReference type="InterPro" id="IPR014710">
    <property type="entry name" value="RmlC-like_jellyroll"/>
</dbReference>
<evidence type="ECO:0000313" key="13">
    <source>
        <dbReference type="EMBL" id="KAJ8309093.1"/>
    </source>
</evidence>
<feature type="compositionally biased region" description="Polar residues" evidence="10">
    <location>
        <begin position="1088"/>
        <end position="1100"/>
    </location>
</feature>